<evidence type="ECO:0000313" key="2">
    <source>
        <dbReference type="Proteomes" id="UP001600888"/>
    </source>
</evidence>
<dbReference type="EMBL" id="JBAWTH010000152">
    <property type="protein sequence ID" value="KAL2274628.1"/>
    <property type="molecule type" value="Genomic_DNA"/>
</dbReference>
<proteinExistence type="predicted"/>
<evidence type="ECO:0000313" key="1">
    <source>
        <dbReference type="EMBL" id="KAL2274628.1"/>
    </source>
</evidence>
<name>A0ABR4DW81_9PEZI</name>
<accession>A0ABR4DW81</accession>
<comment type="caution">
    <text evidence="1">The sequence shown here is derived from an EMBL/GenBank/DDBJ whole genome shotgun (WGS) entry which is preliminary data.</text>
</comment>
<sequence length="81" mass="8550">MLTKDQSLIMRSNRIRLGLPASKQLAQSVPSRNASSFHARKLIDSTMVGCTISLPGKTPHVTALGPSDGVLVARLPALVTA</sequence>
<protein>
    <submittedName>
        <fullName evidence="1">Uncharacterized protein</fullName>
    </submittedName>
</protein>
<gene>
    <name evidence="1" type="ORF">FJTKL_03048</name>
</gene>
<organism evidence="1 2">
    <name type="scientific">Diaporthe vaccinii</name>
    <dbReference type="NCBI Taxonomy" id="105482"/>
    <lineage>
        <taxon>Eukaryota</taxon>
        <taxon>Fungi</taxon>
        <taxon>Dikarya</taxon>
        <taxon>Ascomycota</taxon>
        <taxon>Pezizomycotina</taxon>
        <taxon>Sordariomycetes</taxon>
        <taxon>Sordariomycetidae</taxon>
        <taxon>Diaporthales</taxon>
        <taxon>Diaporthaceae</taxon>
        <taxon>Diaporthe</taxon>
        <taxon>Diaporthe eres species complex</taxon>
    </lineage>
</organism>
<reference evidence="1 2" key="1">
    <citation type="submission" date="2024-03" db="EMBL/GenBank/DDBJ databases">
        <title>A high-quality draft genome sequence of Diaporthe vaccinii, a causative agent of upright dieback and viscid rot disease in cranberry plants.</title>
        <authorList>
            <person name="Sarrasin M."/>
            <person name="Lang B.F."/>
            <person name="Burger G."/>
        </authorList>
    </citation>
    <scope>NUCLEOTIDE SEQUENCE [LARGE SCALE GENOMIC DNA]</scope>
    <source>
        <strain evidence="1 2">IS7</strain>
    </source>
</reference>
<keyword evidence="2" id="KW-1185">Reference proteome</keyword>
<dbReference type="Proteomes" id="UP001600888">
    <property type="component" value="Unassembled WGS sequence"/>
</dbReference>